<feature type="compositionally biased region" description="Basic and acidic residues" evidence="8">
    <location>
        <begin position="11"/>
        <end position="26"/>
    </location>
</feature>
<keyword evidence="4 6" id="KW-0949">S-adenosyl-L-methionine</keyword>
<keyword evidence="3 6" id="KW-0808">Transferase</keyword>
<dbReference type="InterPro" id="IPR012677">
    <property type="entry name" value="Nucleotide-bd_a/b_plait_sf"/>
</dbReference>
<dbReference type="PANTHER" id="PTHR22808">
    <property type="entry name" value="NCL1 YEAST -RELATED NOL1/NOP2/FMU SUN DOMAIN-CONTAINING"/>
    <property type="match status" value="1"/>
</dbReference>
<dbReference type="eggNOG" id="KOG2198">
    <property type="taxonomic scope" value="Eukaryota"/>
</dbReference>
<evidence type="ECO:0000256" key="7">
    <source>
        <dbReference type="SAM" id="Coils"/>
    </source>
</evidence>
<comment type="similarity">
    <text evidence="1 6">Belongs to the class I-like SAM-binding methyltransferase superfamily. RsmB/NOP family.</text>
</comment>
<accession>L1K1D4</accession>
<evidence type="ECO:0000256" key="9">
    <source>
        <dbReference type="SAM" id="Phobius"/>
    </source>
</evidence>
<dbReference type="InterPro" id="IPR000727">
    <property type="entry name" value="T_SNARE_dom"/>
</dbReference>
<evidence type="ECO:0000259" key="11">
    <source>
        <dbReference type="PROSITE" id="PS51686"/>
    </source>
</evidence>
<feature type="binding site" evidence="6">
    <location>
        <position position="283"/>
    </location>
    <ligand>
        <name>S-adenosyl-L-methionine</name>
        <dbReference type="ChEBI" id="CHEBI:59789"/>
    </ligand>
</feature>
<feature type="binding site" evidence="6">
    <location>
        <position position="230"/>
    </location>
    <ligand>
        <name>S-adenosyl-L-methionine</name>
        <dbReference type="ChEBI" id="CHEBI:59789"/>
    </ligand>
</feature>
<evidence type="ECO:0000313" key="13">
    <source>
        <dbReference type="EnsemblProtists" id="EKX54407"/>
    </source>
</evidence>
<dbReference type="PRINTS" id="PR02008">
    <property type="entry name" value="RCMTFAMILY"/>
</dbReference>
<keyword evidence="5 6" id="KW-0694">RNA-binding</keyword>
<dbReference type="HOGENOM" id="CLU_286901_0_0_1"/>
<dbReference type="InterPro" id="IPR000504">
    <property type="entry name" value="RRM_dom"/>
</dbReference>
<feature type="compositionally biased region" description="Basic residues" evidence="8">
    <location>
        <begin position="1"/>
        <end position="10"/>
    </location>
</feature>
<dbReference type="SUPFAM" id="SSF58038">
    <property type="entry name" value="SNARE fusion complex"/>
    <property type="match status" value="1"/>
</dbReference>
<dbReference type="KEGG" id="gtt:GUITHDRAFT_99887"/>
<evidence type="ECO:0000256" key="5">
    <source>
        <dbReference type="ARBA" id="ARBA00022884"/>
    </source>
</evidence>
<evidence type="ECO:0008006" key="15">
    <source>
        <dbReference type="Google" id="ProtNLM"/>
    </source>
</evidence>
<dbReference type="InterPro" id="IPR001678">
    <property type="entry name" value="MeTrfase_RsmB-F_NOP2_dom"/>
</dbReference>
<dbReference type="PaxDb" id="55529-EKX54407"/>
<dbReference type="GeneID" id="17311153"/>
<dbReference type="RefSeq" id="XP_005841387.1">
    <property type="nucleotide sequence ID" value="XM_005841330.1"/>
</dbReference>
<dbReference type="OrthoDB" id="6093671at2759"/>
<dbReference type="InterPro" id="IPR023267">
    <property type="entry name" value="RCMT"/>
</dbReference>
<dbReference type="PROSITE" id="PS50192">
    <property type="entry name" value="T_SNARE"/>
    <property type="match status" value="1"/>
</dbReference>
<feature type="transmembrane region" description="Helical" evidence="9">
    <location>
        <begin position="1054"/>
        <end position="1072"/>
    </location>
</feature>
<comment type="caution">
    <text evidence="6">Lacks conserved residue(s) required for the propagation of feature annotation.</text>
</comment>
<dbReference type="CDD" id="cd12254">
    <property type="entry name" value="RRM_hnRNPH_ESRPs_RBM12_like"/>
    <property type="match status" value="1"/>
</dbReference>
<feature type="binding site" evidence="6">
    <location>
        <begin position="198"/>
        <end position="204"/>
    </location>
    <ligand>
        <name>S-adenosyl-L-methionine</name>
        <dbReference type="ChEBI" id="CHEBI:59789"/>
    </ligand>
</feature>
<evidence type="ECO:0000256" key="4">
    <source>
        <dbReference type="ARBA" id="ARBA00022691"/>
    </source>
</evidence>
<sequence>MARRRSARRWWKQEGMSRREKKKQEDATLADGAAEAPARQERESTVFEEYYSMQQLLGEDQKSWAAFLRCLCTPLPVTFRINRNLHSEELVSKCLEEAALILHPSPEDLQQEPGVTLAHPKRLEWCDGYQLGVSRTSLKHGQSAYVQSLRTWLMRWGTLPTRAGTITSAGVITRQEVSSMVPAALLGIESHHIVLDLCAAPGSKTLQALDGLYSTVGQGEEPLGGIVANDIDERRAYGLAARARPVGSFAKNLMIVCHKAQKIPNIHAEGDESAGSFDRILCDVPCSGDGTLRKDTKVWKLWDPLFGIKIHRLQVQIAMRGLALLKVGGLMAYSTCSFNPIEDEAVVADLLRRCKGSVELVRSDDLLPDLKRGRGFSSWKVIDDDLEEHKTYEELESKPHASRKKHLFCRSMWPPGKGEKFPLDRCIRIYPHLQDTGGFFVALLRKVAPLPQQTEKIPREPAGPRTEEARYQHLRYQPVSKSCLSKFGKDLMLSKEDTKALAKNLYCRSSQATSVSWITHGMKKLFVDSQDSKALKTVWGGVKVCDWDRRGGFYFLRQEGLPLLRRFLSKEREIEVEESDMRLILDRCHEPTGESDLSKKARRRLKDMEPGQCVVSTRVKDEGSSRRDEREVCIVAHVEQLGEGPMLCLRMRTSPLEAQLIAQTRLCRTAASAASSSSHRPVFPSSSYEVTCRGLPFSSTEDDIVTFFGECKNLEAGDVSILLDARQRPSGEATVKLRSVEDLHAALSCNRNMMGERYVEVFEHRKRRAEEEEAVEESIKKRARKDFAMPPRTGGRHYDIAGLIKKLEEIHKELGDEKDEKEKNEDDTDEFTRLKKMSAKQMTEIRRMITERDELLSSSGGGGKAAVQMSSRIRELIRNAHDLHGKMQEKLSKEEKEVAKGKKNGKLTPEDLEIHQQMAELVSKHIAECESLEKKRYQGRAGGRNGTKGAGVNGEIKRTAMDTDLAPIDLDPDVNEGLIQLRRNDEKLDEQLDMISKGMVRLKGIAVDQSNEVKLQSVMIDQISDNMDKATEHLNDVNMKLKDTLARAGGATNILVKVILLILLLSIGAYMYKAFG</sequence>
<reference evidence="13" key="3">
    <citation type="submission" date="2015-06" db="UniProtKB">
        <authorList>
            <consortium name="EnsemblProtists"/>
        </authorList>
    </citation>
    <scope>IDENTIFICATION</scope>
</reference>
<dbReference type="eggNOG" id="KOG4211">
    <property type="taxonomic scope" value="Eukaryota"/>
</dbReference>
<keyword evidence="2 6" id="KW-0489">Methyltransferase</keyword>
<keyword evidence="9" id="KW-1133">Transmembrane helix</keyword>
<evidence type="ECO:0000256" key="8">
    <source>
        <dbReference type="SAM" id="MobiDB-lite"/>
    </source>
</evidence>
<keyword evidence="9" id="KW-0472">Membrane</keyword>
<dbReference type="EMBL" id="JH992967">
    <property type="protein sequence ID" value="EKX54407.1"/>
    <property type="molecule type" value="Genomic_DNA"/>
</dbReference>
<dbReference type="SUPFAM" id="SSF53335">
    <property type="entry name" value="S-adenosyl-L-methionine-dependent methyltransferases"/>
    <property type="match status" value="1"/>
</dbReference>
<evidence type="ECO:0000256" key="1">
    <source>
        <dbReference type="ARBA" id="ARBA00007494"/>
    </source>
</evidence>
<dbReference type="PANTHER" id="PTHR22808:SF6">
    <property type="entry name" value="SAM-DEPENDENT MTASE RSMB_NOP-TYPE DOMAIN-CONTAINING PROTEIN"/>
    <property type="match status" value="1"/>
</dbReference>
<name>L1K1D4_GUITC</name>
<dbReference type="STRING" id="905079.L1K1D4"/>
<keyword evidence="7" id="KW-0175">Coiled coil</keyword>
<dbReference type="Gene3D" id="3.40.50.150">
    <property type="entry name" value="Vaccinia Virus protein VP39"/>
    <property type="match status" value="1"/>
</dbReference>
<dbReference type="InterPro" id="IPR018314">
    <property type="entry name" value="RsmB/NOL1/NOP2-like_CS"/>
</dbReference>
<feature type="active site" description="Nucleophile" evidence="6">
    <location>
        <position position="336"/>
    </location>
</feature>
<dbReference type="Pfam" id="PF00076">
    <property type="entry name" value="RRM_1"/>
    <property type="match status" value="1"/>
</dbReference>
<dbReference type="SMART" id="SM00397">
    <property type="entry name" value="t_SNARE"/>
    <property type="match status" value="1"/>
</dbReference>
<dbReference type="SUPFAM" id="SSF54928">
    <property type="entry name" value="RNA-binding domain, RBD"/>
    <property type="match status" value="1"/>
</dbReference>
<dbReference type="AlphaFoldDB" id="L1K1D4"/>
<keyword evidence="14" id="KW-1185">Reference proteome</keyword>
<dbReference type="InterPro" id="IPR029063">
    <property type="entry name" value="SAM-dependent_MTases_sf"/>
</dbReference>
<feature type="domain" description="SAM-dependent MTase RsmB/NOP-type" evidence="11">
    <location>
        <begin position="67"/>
        <end position="447"/>
    </location>
</feature>
<feature type="coiled-coil region" evidence="7">
    <location>
        <begin position="800"/>
        <end position="827"/>
    </location>
</feature>
<dbReference type="InterPro" id="IPR049560">
    <property type="entry name" value="MeTrfase_RsmB-F_NOP2_cat"/>
</dbReference>
<evidence type="ECO:0000313" key="14">
    <source>
        <dbReference type="Proteomes" id="UP000011087"/>
    </source>
</evidence>
<feature type="region of interest" description="Disordered" evidence="8">
    <location>
        <begin position="1"/>
        <end position="41"/>
    </location>
</feature>
<protein>
    <recommendedName>
        <fullName evidence="15">tRNA (Cytosine(34)-C(5))-methyltransferase</fullName>
    </recommendedName>
</protein>
<evidence type="ECO:0000259" key="10">
    <source>
        <dbReference type="PROSITE" id="PS50192"/>
    </source>
</evidence>
<evidence type="ECO:0000256" key="6">
    <source>
        <dbReference type="PROSITE-ProRule" id="PRU01023"/>
    </source>
</evidence>
<reference evidence="14" key="2">
    <citation type="submission" date="2012-11" db="EMBL/GenBank/DDBJ databases">
        <authorList>
            <person name="Kuo A."/>
            <person name="Curtis B.A."/>
            <person name="Tanifuji G."/>
            <person name="Burki F."/>
            <person name="Gruber A."/>
            <person name="Irimia M."/>
            <person name="Maruyama S."/>
            <person name="Arias M.C."/>
            <person name="Ball S.G."/>
            <person name="Gile G.H."/>
            <person name="Hirakawa Y."/>
            <person name="Hopkins J.F."/>
            <person name="Rensing S.A."/>
            <person name="Schmutz J."/>
            <person name="Symeonidi A."/>
            <person name="Elias M."/>
            <person name="Eveleigh R.J."/>
            <person name="Herman E.K."/>
            <person name="Klute M.J."/>
            <person name="Nakayama T."/>
            <person name="Obornik M."/>
            <person name="Reyes-Prieto A."/>
            <person name="Armbrust E.V."/>
            <person name="Aves S.J."/>
            <person name="Beiko R.G."/>
            <person name="Coutinho P."/>
            <person name="Dacks J.B."/>
            <person name="Durnford D.G."/>
            <person name="Fast N.M."/>
            <person name="Green B.R."/>
            <person name="Grisdale C."/>
            <person name="Hempe F."/>
            <person name="Henrissat B."/>
            <person name="Hoppner M.P."/>
            <person name="Ishida K.-I."/>
            <person name="Kim E."/>
            <person name="Koreny L."/>
            <person name="Kroth P.G."/>
            <person name="Liu Y."/>
            <person name="Malik S.-B."/>
            <person name="Maier U.G."/>
            <person name="McRose D."/>
            <person name="Mock T."/>
            <person name="Neilson J.A."/>
            <person name="Onodera N.T."/>
            <person name="Poole A.M."/>
            <person name="Pritham E.J."/>
            <person name="Richards T.A."/>
            <person name="Rocap G."/>
            <person name="Roy S.W."/>
            <person name="Sarai C."/>
            <person name="Schaack S."/>
            <person name="Shirato S."/>
            <person name="Slamovits C.H."/>
            <person name="Spencer D.F."/>
            <person name="Suzuki S."/>
            <person name="Worden A.Z."/>
            <person name="Zauner S."/>
            <person name="Barry K."/>
            <person name="Bell C."/>
            <person name="Bharti A.K."/>
            <person name="Crow J.A."/>
            <person name="Grimwood J."/>
            <person name="Kramer R."/>
            <person name="Lindquist E."/>
            <person name="Lucas S."/>
            <person name="Salamov A."/>
            <person name="McFadden G.I."/>
            <person name="Lane C.E."/>
            <person name="Keeling P.J."/>
            <person name="Gray M.W."/>
            <person name="Grigoriev I.V."/>
            <person name="Archibald J.M."/>
        </authorList>
    </citation>
    <scope>NUCLEOTIDE SEQUENCE</scope>
    <source>
        <strain evidence="14">CCMP2712</strain>
    </source>
</reference>
<proteinExistence type="inferred from homology"/>
<reference evidence="12 14" key="1">
    <citation type="journal article" date="2012" name="Nature">
        <title>Algal genomes reveal evolutionary mosaicism and the fate of nucleomorphs.</title>
        <authorList>
            <consortium name="DOE Joint Genome Institute"/>
            <person name="Curtis B.A."/>
            <person name="Tanifuji G."/>
            <person name="Burki F."/>
            <person name="Gruber A."/>
            <person name="Irimia M."/>
            <person name="Maruyama S."/>
            <person name="Arias M.C."/>
            <person name="Ball S.G."/>
            <person name="Gile G.H."/>
            <person name="Hirakawa Y."/>
            <person name="Hopkins J.F."/>
            <person name="Kuo A."/>
            <person name="Rensing S.A."/>
            <person name="Schmutz J."/>
            <person name="Symeonidi A."/>
            <person name="Elias M."/>
            <person name="Eveleigh R.J."/>
            <person name="Herman E.K."/>
            <person name="Klute M.J."/>
            <person name="Nakayama T."/>
            <person name="Obornik M."/>
            <person name="Reyes-Prieto A."/>
            <person name="Armbrust E.V."/>
            <person name="Aves S.J."/>
            <person name="Beiko R.G."/>
            <person name="Coutinho P."/>
            <person name="Dacks J.B."/>
            <person name="Durnford D.G."/>
            <person name="Fast N.M."/>
            <person name="Green B.R."/>
            <person name="Grisdale C.J."/>
            <person name="Hempel F."/>
            <person name="Henrissat B."/>
            <person name="Hoppner M.P."/>
            <person name="Ishida K."/>
            <person name="Kim E."/>
            <person name="Koreny L."/>
            <person name="Kroth P.G."/>
            <person name="Liu Y."/>
            <person name="Malik S.B."/>
            <person name="Maier U.G."/>
            <person name="McRose D."/>
            <person name="Mock T."/>
            <person name="Neilson J.A."/>
            <person name="Onodera N.T."/>
            <person name="Poole A.M."/>
            <person name="Pritham E.J."/>
            <person name="Richards T.A."/>
            <person name="Rocap G."/>
            <person name="Roy S.W."/>
            <person name="Sarai C."/>
            <person name="Schaack S."/>
            <person name="Shirato S."/>
            <person name="Slamovits C.H."/>
            <person name="Spencer D.F."/>
            <person name="Suzuki S."/>
            <person name="Worden A.Z."/>
            <person name="Zauner S."/>
            <person name="Barry K."/>
            <person name="Bell C."/>
            <person name="Bharti A.K."/>
            <person name="Crow J.A."/>
            <person name="Grimwood J."/>
            <person name="Kramer R."/>
            <person name="Lindquist E."/>
            <person name="Lucas S."/>
            <person name="Salamov A."/>
            <person name="McFadden G.I."/>
            <person name="Lane C.E."/>
            <person name="Keeling P.J."/>
            <person name="Gray M.W."/>
            <person name="Grigoriev I.V."/>
            <person name="Archibald J.M."/>
        </authorList>
    </citation>
    <scope>NUCLEOTIDE SEQUENCE</scope>
    <source>
        <strain evidence="12 14">CCMP2712</strain>
    </source>
</reference>
<dbReference type="CDD" id="cd15841">
    <property type="entry name" value="SNARE_Qc"/>
    <property type="match status" value="1"/>
</dbReference>
<dbReference type="Gene3D" id="3.30.70.330">
    <property type="match status" value="1"/>
</dbReference>
<dbReference type="GO" id="GO:0001510">
    <property type="term" value="P:RNA methylation"/>
    <property type="evidence" value="ECO:0007669"/>
    <property type="project" value="InterPro"/>
</dbReference>
<evidence type="ECO:0000256" key="3">
    <source>
        <dbReference type="ARBA" id="ARBA00022679"/>
    </source>
</evidence>
<gene>
    <name evidence="12" type="ORF">GUITHDRAFT_99887</name>
</gene>
<dbReference type="PROSITE" id="PS51686">
    <property type="entry name" value="SAM_MT_RSMB_NOP"/>
    <property type="match status" value="1"/>
</dbReference>
<dbReference type="InterPro" id="IPR035979">
    <property type="entry name" value="RBD_domain_sf"/>
</dbReference>
<organism evidence="12">
    <name type="scientific">Guillardia theta (strain CCMP2712)</name>
    <name type="common">Cryptophyte</name>
    <dbReference type="NCBI Taxonomy" id="905079"/>
    <lineage>
        <taxon>Eukaryota</taxon>
        <taxon>Cryptophyceae</taxon>
        <taxon>Pyrenomonadales</taxon>
        <taxon>Geminigeraceae</taxon>
        <taxon>Guillardia</taxon>
    </lineage>
</organism>
<feature type="domain" description="T-SNARE coiled-coil homology" evidence="10">
    <location>
        <begin position="982"/>
        <end position="1044"/>
    </location>
</feature>
<keyword evidence="9" id="KW-0812">Transmembrane</keyword>
<dbReference type="Proteomes" id="UP000011087">
    <property type="component" value="Unassembled WGS sequence"/>
</dbReference>
<dbReference type="Gene3D" id="1.20.5.110">
    <property type="match status" value="1"/>
</dbReference>
<evidence type="ECO:0000256" key="2">
    <source>
        <dbReference type="ARBA" id="ARBA00022603"/>
    </source>
</evidence>
<dbReference type="Pfam" id="PF01189">
    <property type="entry name" value="Methyltr_RsmB-F"/>
    <property type="match status" value="1"/>
</dbReference>
<dbReference type="PROSITE" id="PS01153">
    <property type="entry name" value="NOL1_NOP2_SUN"/>
    <property type="match status" value="1"/>
</dbReference>
<dbReference type="GO" id="GO:0008173">
    <property type="term" value="F:RNA methyltransferase activity"/>
    <property type="evidence" value="ECO:0007669"/>
    <property type="project" value="InterPro"/>
</dbReference>
<dbReference type="GO" id="GO:0003723">
    <property type="term" value="F:RNA binding"/>
    <property type="evidence" value="ECO:0007669"/>
    <property type="project" value="UniProtKB-UniRule"/>
</dbReference>
<evidence type="ECO:0000313" key="12">
    <source>
        <dbReference type="EMBL" id="EKX54407.1"/>
    </source>
</evidence>
<dbReference type="EnsemblProtists" id="EKX54407">
    <property type="protein sequence ID" value="EKX54407"/>
    <property type="gene ID" value="GUITHDRAFT_99887"/>
</dbReference>